<keyword evidence="4" id="KW-0131">Cell cycle</keyword>
<dbReference type="AlphaFoldDB" id="A0AAX2GZS0"/>
<keyword evidence="2" id="KW-0547">Nucleotide-binding</keyword>
<dbReference type="EMBL" id="LT906449">
    <property type="protein sequence ID" value="SNV13738.1"/>
    <property type="molecule type" value="Genomic_DNA"/>
</dbReference>
<protein>
    <submittedName>
        <fullName evidence="4">Protein involved in cell division</fullName>
    </submittedName>
</protein>
<dbReference type="SUPFAM" id="SSF140931">
    <property type="entry name" value="Fic-like"/>
    <property type="match status" value="1"/>
</dbReference>
<keyword evidence="4" id="KW-0132">Cell division</keyword>
<dbReference type="PROSITE" id="PS51459">
    <property type="entry name" value="FIDO"/>
    <property type="match status" value="1"/>
</dbReference>
<dbReference type="InterPro" id="IPR003812">
    <property type="entry name" value="Fido"/>
</dbReference>
<dbReference type="GO" id="GO:0051301">
    <property type="term" value="P:cell division"/>
    <property type="evidence" value="ECO:0007669"/>
    <property type="project" value="UniProtKB-KW"/>
</dbReference>
<name>A0AAX2GZS0_9FLAO</name>
<reference evidence="4 5" key="1">
    <citation type="submission" date="2017-06" db="EMBL/GenBank/DDBJ databases">
        <authorList>
            <consortium name="Pathogen Informatics"/>
        </authorList>
    </citation>
    <scope>NUCLEOTIDE SEQUENCE [LARGE SCALE GENOMIC DNA]</scope>
    <source>
        <strain evidence="4 5">NCTC12947</strain>
    </source>
</reference>
<dbReference type="GO" id="GO:0005524">
    <property type="term" value="F:ATP binding"/>
    <property type="evidence" value="ECO:0007669"/>
    <property type="project" value="UniProtKB-KW"/>
</dbReference>
<accession>A0AAX2GZS0</accession>
<dbReference type="Gene3D" id="1.10.3290.10">
    <property type="entry name" value="Fido-like domain"/>
    <property type="match status" value="1"/>
</dbReference>
<organism evidence="4 5">
    <name type="scientific">Capnocytophaga haemolytica</name>
    <dbReference type="NCBI Taxonomy" id="45243"/>
    <lineage>
        <taxon>Bacteria</taxon>
        <taxon>Pseudomonadati</taxon>
        <taxon>Bacteroidota</taxon>
        <taxon>Flavobacteriia</taxon>
        <taxon>Flavobacteriales</taxon>
        <taxon>Flavobacteriaceae</taxon>
        <taxon>Capnocytophaga</taxon>
    </lineage>
</organism>
<proteinExistence type="predicted"/>
<feature type="domain" description="Fido" evidence="3">
    <location>
        <begin position="1"/>
        <end position="62"/>
    </location>
</feature>
<feature type="active site" evidence="1">
    <location>
        <position position="4"/>
    </location>
</feature>
<evidence type="ECO:0000256" key="1">
    <source>
        <dbReference type="PIRSR" id="PIRSR640198-1"/>
    </source>
</evidence>
<evidence type="ECO:0000256" key="2">
    <source>
        <dbReference type="PIRSR" id="PIRSR640198-2"/>
    </source>
</evidence>
<dbReference type="RefSeq" id="WP_234945901.1">
    <property type="nucleotide sequence ID" value="NZ_CP014227.1"/>
</dbReference>
<gene>
    <name evidence="4" type="ORF">SAMEA44541418_01779</name>
</gene>
<dbReference type="Pfam" id="PF02661">
    <property type="entry name" value="Fic"/>
    <property type="match status" value="1"/>
</dbReference>
<evidence type="ECO:0000259" key="3">
    <source>
        <dbReference type="PROSITE" id="PS51459"/>
    </source>
</evidence>
<evidence type="ECO:0000313" key="4">
    <source>
        <dbReference type="EMBL" id="SNV13738.1"/>
    </source>
</evidence>
<dbReference type="InterPro" id="IPR036597">
    <property type="entry name" value="Fido-like_dom_sf"/>
</dbReference>
<sequence length="77" mass="9187">MHIHPFLDGNGRTARLLMNYIQAYYRLPLGLIFEEDKQSYYAALQSVQEHGDHEHYYAFMFAQYEKYLKGEINRANP</sequence>
<evidence type="ECO:0000313" key="5">
    <source>
        <dbReference type="Proteomes" id="UP000215539"/>
    </source>
</evidence>
<dbReference type="PANTHER" id="PTHR13504">
    <property type="entry name" value="FIDO DOMAIN-CONTAINING PROTEIN DDB_G0283145"/>
    <property type="match status" value="1"/>
</dbReference>
<dbReference type="InterPro" id="IPR040198">
    <property type="entry name" value="Fido_containing"/>
</dbReference>
<feature type="binding site" evidence="2">
    <location>
        <begin position="8"/>
        <end position="15"/>
    </location>
    <ligand>
        <name>ATP</name>
        <dbReference type="ChEBI" id="CHEBI:30616"/>
    </ligand>
</feature>
<dbReference type="PANTHER" id="PTHR13504:SF38">
    <property type="entry name" value="FIDO DOMAIN-CONTAINING PROTEIN"/>
    <property type="match status" value="1"/>
</dbReference>
<feature type="binding site" evidence="2">
    <location>
        <begin position="40"/>
        <end position="41"/>
    </location>
    <ligand>
        <name>ATP</name>
        <dbReference type="ChEBI" id="CHEBI:30616"/>
    </ligand>
</feature>
<keyword evidence="2" id="KW-0067">ATP-binding</keyword>
<dbReference type="Proteomes" id="UP000215539">
    <property type="component" value="Chromosome 1"/>
</dbReference>